<reference evidence="1 2" key="1">
    <citation type="submission" date="2020-07" db="EMBL/GenBank/DDBJ databases">
        <title>Roseicoccus Jingziensis gen. nov., sp. nov., isolated from coastal seawater.</title>
        <authorList>
            <person name="Feng X."/>
        </authorList>
    </citation>
    <scope>NUCLEOTIDE SEQUENCE [LARGE SCALE GENOMIC DNA]</scope>
    <source>
        <strain evidence="1 2">N1E253</strain>
    </source>
</reference>
<dbReference type="EMBL" id="JACBAZ010000001">
    <property type="protein sequence ID" value="NWK54504.1"/>
    <property type="molecule type" value="Genomic_DNA"/>
</dbReference>
<dbReference type="InterPro" id="IPR036249">
    <property type="entry name" value="Thioredoxin-like_sf"/>
</dbReference>
<name>A0A851GK06_9BACT</name>
<dbReference type="Pfam" id="PF13899">
    <property type="entry name" value="Thioredoxin_7"/>
    <property type="match status" value="1"/>
</dbReference>
<dbReference type="Gene3D" id="3.40.30.10">
    <property type="entry name" value="Glutaredoxin"/>
    <property type="match status" value="1"/>
</dbReference>
<organism evidence="1 2">
    <name type="scientific">Oceaniferula marina</name>
    <dbReference type="NCBI Taxonomy" id="2748318"/>
    <lineage>
        <taxon>Bacteria</taxon>
        <taxon>Pseudomonadati</taxon>
        <taxon>Verrucomicrobiota</taxon>
        <taxon>Verrucomicrobiia</taxon>
        <taxon>Verrucomicrobiales</taxon>
        <taxon>Verrucomicrobiaceae</taxon>
        <taxon>Oceaniferula</taxon>
    </lineage>
</organism>
<keyword evidence="2" id="KW-1185">Reference proteome</keyword>
<proteinExistence type="predicted"/>
<gene>
    <name evidence="1" type="ORF">HW115_02700</name>
</gene>
<dbReference type="RefSeq" id="WP_178931029.1">
    <property type="nucleotide sequence ID" value="NZ_JACBAZ010000001.1"/>
</dbReference>
<dbReference type="SUPFAM" id="SSF52833">
    <property type="entry name" value="Thioredoxin-like"/>
    <property type="match status" value="1"/>
</dbReference>
<comment type="caution">
    <text evidence="1">The sequence shown here is derived from an EMBL/GenBank/DDBJ whole genome shotgun (WGS) entry which is preliminary data.</text>
</comment>
<evidence type="ECO:0000313" key="2">
    <source>
        <dbReference type="Proteomes" id="UP000557872"/>
    </source>
</evidence>
<sequence length="398" mass="44720">MPISLSAAPTSADNWPEALKLAKQQKKDIVLFVHGSNWNRLGEKFKTKIWDQTDFKSELADAVISCRVDYREGLDEDEKKAFNESIKGLKLKFRSYPVLALYDPEGRMIAQWCGSDFPLMASQALGLIEKGIQQRAQRDALIAQASSQQGIEKAESLYDAIQTGTGMRAELLKLMREADPNDQSGLIKILELNGRKTMGRANQLIGEKKYEEALQWLDEQAQISKLSAEQKQWILAAKGNVYRRWGNHLPEMERELMAAYALDKESPMGKASYRLAKRFAGPVSLDYGWDSRHCSDTPVTWKIDVGDRFKQPGTYEVKLQYKRGKSALSIDSVSLYQGGALVVEDRHRGSTGHQSKNNTYLIRLDQPVSKGELHIVCSTDSSKNSQGVIEVKARSSEN</sequence>
<dbReference type="AlphaFoldDB" id="A0A851GK06"/>
<evidence type="ECO:0000313" key="1">
    <source>
        <dbReference type="EMBL" id="NWK54504.1"/>
    </source>
</evidence>
<protein>
    <submittedName>
        <fullName evidence="1">Thioredoxin family protein</fullName>
    </submittedName>
</protein>
<dbReference type="Proteomes" id="UP000557872">
    <property type="component" value="Unassembled WGS sequence"/>
</dbReference>
<accession>A0A851GK06</accession>